<sequence length="36" mass="3720">GLNSPFASVATLSGITIVLVQRTVPVSSKFDCADPE</sequence>
<dbReference type="AlphaFoldDB" id="X1BP07"/>
<evidence type="ECO:0000313" key="1">
    <source>
        <dbReference type="EMBL" id="GAG96730.1"/>
    </source>
</evidence>
<protein>
    <submittedName>
        <fullName evidence="1">Uncharacterized protein</fullName>
    </submittedName>
</protein>
<feature type="non-terminal residue" evidence="1">
    <location>
        <position position="1"/>
    </location>
</feature>
<reference evidence="1" key="1">
    <citation type="journal article" date="2014" name="Front. Microbiol.">
        <title>High frequency of phylogenetically diverse reductive dehalogenase-homologous genes in deep subseafloor sedimentary metagenomes.</title>
        <authorList>
            <person name="Kawai M."/>
            <person name="Futagami T."/>
            <person name="Toyoda A."/>
            <person name="Takaki Y."/>
            <person name="Nishi S."/>
            <person name="Hori S."/>
            <person name="Arai W."/>
            <person name="Tsubouchi T."/>
            <person name="Morono Y."/>
            <person name="Uchiyama I."/>
            <person name="Ito T."/>
            <person name="Fujiyama A."/>
            <person name="Inagaki F."/>
            <person name="Takami H."/>
        </authorList>
    </citation>
    <scope>NUCLEOTIDE SEQUENCE</scope>
    <source>
        <strain evidence="1">Expedition CK06-06</strain>
    </source>
</reference>
<comment type="caution">
    <text evidence="1">The sequence shown here is derived from an EMBL/GenBank/DDBJ whole genome shotgun (WGS) entry which is preliminary data.</text>
</comment>
<proteinExistence type="predicted"/>
<gene>
    <name evidence="1" type="ORF">S01H4_43168</name>
</gene>
<organism evidence="1">
    <name type="scientific">marine sediment metagenome</name>
    <dbReference type="NCBI Taxonomy" id="412755"/>
    <lineage>
        <taxon>unclassified sequences</taxon>
        <taxon>metagenomes</taxon>
        <taxon>ecological metagenomes</taxon>
    </lineage>
</organism>
<accession>X1BP07</accession>
<name>X1BP07_9ZZZZ</name>
<dbReference type="EMBL" id="BART01023786">
    <property type="protein sequence ID" value="GAG96730.1"/>
    <property type="molecule type" value="Genomic_DNA"/>
</dbReference>